<dbReference type="EMBL" id="CP048882">
    <property type="protein sequence ID" value="QPP05189.1"/>
    <property type="molecule type" value="Genomic_DNA"/>
</dbReference>
<evidence type="ECO:0000259" key="2">
    <source>
        <dbReference type="Pfam" id="PF03771"/>
    </source>
</evidence>
<feature type="domain" description="DUF317" evidence="2">
    <location>
        <begin position="140"/>
        <end position="201"/>
    </location>
</feature>
<dbReference type="KEGG" id="sbat:G4Z16_00940"/>
<evidence type="ECO:0000313" key="4">
    <source>
        <dbReference type="Proteomes" id="UP000595046"/>
    </source>
</evidence>
<protein>
    <submittedName>
        <fullName evidence="3">DUF317 domain-containing protein</fullName>
    </submittedName>
</protein>
<dbReference type="RefSeq" id="WP_197348689.1">
    <property type="nucleotide sequence ID" value="NZ_CP048882.1"/>
</dbReference>
<evidence type="ECO:0000256" key="1">
    <source>
        <dbReference type="SAM" id="MobiDB-lite"/>
    </source>
</evidence>
<sequence>MSPRPALPGWEVPQQHYLIQPRHLAGGGDLTHITAYLHAAGWKNRTRRSGGRITFDSPDGNSRVSYARDLNPPRWMVSGNSGNDPANTWHASFGAAIPVEILAGFTDALTRSPTPQAPNVWRPLTGQGWTNTAGEHPTATSPDGGTSLQFRQENGSAAWMASANATTSSGQETQVWDAVLTDNAPMRAIEGFAAALADPMPLLRPPGSMPFTAARQATATPYMVLPSQLGAWQRLRVTAARATRRARTTWGIHRPRRPTRAPRPARAPKPAGIPRPLALTGGVRRR</sequence>
<dbReference type="InterPro" id="IPR005523">
    <property type="entry name" value="DUF317_SPDY"/>
</dbReference>
<evidence type="ECO:0000313" key="3">
    <source>
        <dbReference type="EMBL" id="QPP05189.1"/>
    </source>
</evidence>
<gene>
    <name evidence="3" type="ORF">G4Z16_00940</name>
</gene>
<name>A0A7T1T2H4_9ACTN</name>
<dbReference type="Pfam" id="PF03771">
    <property type="entry name" value="SPDY"/>
    <property type="match status" value="2"/>
</dbReference>
<organism evidence="3 4">
    <name type="scientific">Streptomyces bathyalis</name>
    <dbReference type="NCBI Taxonomy" id="2710756"/>
    <lineage>
        <taxon>Bacteria</taxon>
        <taxon>Bacillati</taxon>
        <taxon>Actinomycetota</taxon>
        <taxon>Actinomycetes</taxon>
        <taxon>Kitasatosporales</taxon>
        <taxon>Streptomycetaceae</taxon>
        <taxon>Streptomyces</taxon>
    </lineage>
</organism>
<feature type="region of interest" description="Disordered" evidence="1">
    <location>
        <begin position="127"/>
        <end position="147"/>
    </location>
</feature>
<feature type="region of interest" description="Disordered" evidence="1">
    <location>
        <begin position="248"/>
        <end position="286"/>
    </location>
</feature>
<proteinExistence type="predicted"/>
<keyword evidence="4" id="KW-1185">Reference proteome</keyword>
<reference evidence="4" key="1">
    <citation type="submission" date="2020-02" db="EMBL/GenBank/DDBJ databases">
        <title>Streptomyces sp. ASO4wet.</title>
        <authorList>
            <person name="Risdian C."/>
            <person name="Landwehr W."/>
            <person name="Schupp P."/>
            <person name="Wink J."/>
        </authorList>
    </citation>
    <scope>NUCLEOTIDE SEQUENCE [LARGE SCALE GENOMIC DNA]</scope>
    <source>
        <strain evidence="4">ASO4wet</strain>
    </source>
</reference>
<dbReference type="AlphaFoldDB" id="A0A7T1T2H4"/>
<dbReference type="Proteomes" id="UP000595046">
    <property type="component" value="Chromosome"/>
</dbReference>
<accession>A0A7T1T2H4</accession>
<feature type="compositionally biased region" description="Basic residues" evidence="1">
    <location>
        <begin position="248"/>
        <end position="260"/>
    </location>
</feature>
<feature type="domain" description="DUF317" evidence="2">
    <location>
        <begin position="57"/>
        <end position="114"/>
    </location>
</feature>